<reference evidence="4" key="11">
    <citation type="journal article" date="1991" name="Virology">
        <title>Identification and DNA sequence of the large subunit of the capping enzyme from Shope fibroma virus.</title>
        <authorList>
            <person name="Upton C."/>
            <person name="Stuart D."/>
            <person name="McFadden G."/>
        </authorList>
    </citation>
    <scope>NUCLEOTIDE SEQUENCE [LARGE SCALE GENOMIC DNA]</scope>
    <source>
        <strain evidence="4">Kasza</strain>
    </source>
</reference>
<reference evidence="4" key="10">
    <citation type="journal article" date="1991" name="Biochem. Biophys. Res. Commun.">
        <title>T2 open reading frame from the Shope fibroma virus encodes a soluble form of the TNF receptor.</title>
        <authorList>
            <person name="Smith C.A."/>
            <person name="Davis T."/>
            <person name="Wignall J.M."/>
            <person name="Din W.S."/>
            <person name="Farrah T."/>
            <person name="Upton C."/>
            <person name="McFadden G."/>
            <person name="Goodwin R.G."/>
        </authorList>
    </citation>
    <scope>NUCLEOTIDE SEQUENCE [LARGE SCALE GENOMIC DNA]</scope>
    <source>
        <strain evidence="4">Kasza</strain>
    </source>
</reference>
<dbReference type="SMART" id="SM00358">
    <property type="entry name" value="DSRM"/>
    <property type="match status" value="1"/>
</dbReference>
<dbReference type="Gene3D" id="3.30.160.20">
    <property type="match status" value="1"/>
</dbReference>
<dbReference type="KEGG" id="vg:1486872"/>
<reference evidence="4" key="6">
    <citation type="journal article" date="1988" name="Virology">
        <title>Tumorigenic poxviruses: fine analysis of the recombination junctions in malignant rabbit fibroma virus, a recombinant between Shope fibroma virus and myxoma virus.</title>
        <authorList>
            <person name="Upton C."/>
            <person name="Macen J.L."/>
            <person name="Maranchuk R.A."/>
            <person name="DeLange A.M."/>
            <person name="McFadden G."/>
        </authorList>
    </citation>
    <scope>NUCLEOTIDE SEQUENCE [LARGE SCALE GENOMIC DNA]</scope>
    <source>
        <strain evidence="4">Kasza</strain>
    </source>
</reference>
<dbReference type="RefSeq" id="NP_051918.1">
    <property type="nucleotide sequence ID" value="NC_001266.1"/>
</dbReference>
<feature type="domain" description="DRBM" evidence="2">
    <location>
        <begin position="43"/>
        <end position="110"/>
    </location>
</feature>
<reference evidence="4" key="7">
    <citation type="journal article" date="1990" name="Virology">
        <title>Identification and DNA sequence of the Shope fibroma virus DNA topoisomerase gene.</title>
        <authorList>
            <person name="Upton C."/>
            <person name="Opgenorth A."/>
            <person name="Traktman P."/>
            <person name="McFadden G."/>
        </authorList>
    </citation>
    <scope>NUCLEOTIDE SEQUENCE [LARGE SCALE GENOMIC DNA]</scope>
    <source>
        <strain evidence="4">Kasza</strain>
    </source>
</reference>
<reference evidence="3 4" key="1">
    <citation type="journal article" date="1984" name="J. Virol.">
        <title>Tumorigenic poxviruses: construction of the composite physical map of the Shope fibroma virus genome.</title>
        <authorList>
            <person name="Delange A.M."/>
            <person name="Macaulay C."/>
            <person name="Block W."/>
            <person name="Mueller T."/>
            <person name="McFadden G."/>
        </authorList>
    </citation>
    <scope>NUCLEOTIDE SEQUENCE [LARGE SCALE GENOMIC DNA]</scope>
    <source>
        <strain evidence="3 4">Kasza</strain>
    </source>
</reference>
<dbReference type="Proteomes" id="UP000000868">
    <property type="component" value="Segment"/>
</dbReference>
<organismHost>
    <name type="scientific">Oryctolagus cuniculus</name>
    <name type="common">Rabbit</name>
    <dbReference type="NCBI Taxonomy" id="9986"/>
</organismHost>
<reference evidence="4" key="15">
    <citation type="journal article" date="1993" name="Proc. Natl. Acad. Sci. U.S.A.">
        <title>Identification of a poxvirus gene encoding a uracil-DNA glycosylase.</title>
        <authorList>
            <person name="Upton C."/>
            <person name="Stuart D.T."/>
            <person name="McFadden G."/>
        </authorList>
    </citation>
    <scope>NUCLEOTIDE SEQUENCE [LARGE SCALE GENOMIC DNA]</scope>
    <source>
        <strain evidence="4">Kasza</strain>
    </source>
</reference>
<dbReference type="PROSITE" id="PS50137">
    <property type="entry name" value="DS_RBD"/>
    <property type="match status" value="1"/>
</dbReference>
<reference evidence="4" key="9">
    <citation type="journal article" date="1990" name="Virology">
        <title>Tumorigenic poxviruses: characterization of the expression of an epidermal growth factor related gene in Shope fibroma virus.</title>
        <authorList>
            <person name="Chang W."/>
            <person name="Macaulay C."/>
            <person name="Hu S.L."/>
            <person name="Tam J.P."/>
            <person name="McFadden G."/>
        </authorList>
    </citation>
    <scope>NUCLEOTIDE SEQUENCE [LARGE SCALE GENOMIC DNA]</scope>
    <source>
        <strain evidence="4">Kasza</strain>
    </source>
</reference>
<keyword evidence="4" id="KW-1185">Reference proteome</keyword>
<evidence type="ECO:0000313" key="3">
    <source>
        <dbReference type="EMBL" id="AAF17911.1"/>
    </source>
</evidence>
<reference evidence="4" key="16">
    <citation type="journal article" date="1994" name="J. Virol.">
        <title>A poxvirus protein with a RING finger motif binds zinc and localizes in virus factories.</title>
        <authorList>
            <person name="Upton C."/>
            <person name="Schiff L."/>
            <person name="Rice S.A."/>
            <person name="Dowdeswell T."/>
            <person name="Yang X."/>
            <person name="McFadden G."/>
        </authorList>
    </citation>
    <scope>NUCLEOTIDE SEQUENCE [LARGE SCALE GENOMIC DNA]</scope>
    <source>
        <strain evidence="4">Kasza</strain>
    </source>
</reference>
<dbReference type="CDD" id="cd19875">
    <property type="entry name" value="DSRM_EIF2AK2-like"/>
    <property type="match status" value="1"/>
</dbReference>
<dbReference type="GO" id="GO:0003723">
    <property type="term" value="F:RNA binding"/>
    <property type="evidence" value="ECO:0007669"/>
    <property type="project" value="UniProtKB-UniRule"/>
</dbReference>
<reference evidence="4" key="4">
    <citation type="journal article" date="1986" name="Virology">
        <title>Tumorigenic poxviruses: analysis of viral DNA sequences implicated in the tumorigenicity of Shope fibroma virus and malignant rabbit virus.</title>
        <authorList>
            <person name="Upton C."/>
            <person name="McFadden G."/>
        </authorList>
    </citation>
    <scope>NUCLEOTIDE SEQUENCE [LARGE SCALE GENOMIC DNA]</scope>
    <source>
        <strain evidence="4">Kasza</strain>
    </source>
</reference>
<accession>Q9Q942</accession>
<reference evidence="4" key="20">
    <citation type="journal article" date="1997" name="Virology">
        <title>The T1/35kDa family of poxvirus-secreted proteins bind chemokines and modulate leukocyte influx into virus-infected tissues.</title>
        <authorList>
            <person name="Graham K.A."/>
            <person name="Lalani A.S."/>
            <person name="Macen J.L."/>
            <person name="Ness T.L."/>
            <person name="Barry M."/>
            <person name="Liu L.Y."/>
            <person name="Lucas A."/>
            <person name="Clark-Lewis I."/>
            <person name="Moyer R.W."/>
            <person name="McFadden G."/>
        </authorList>
    </citation>
    <scope>NUCLEOTIDE SEQUENCE [LARGE SCALE GENOMIC DNA]</scope>
    <source>
        <strain evidence="4">Kasza</strain>
    </source>
</reference>
<evidence type="ECO:0000259" key="2">
    <source>
        <dbReference type="PROSITE" id="PS50137"/>
    </source>
</evidence>
<reference evidence="4" key="18">
    <citation type="journal article" date="1995" name="Virology">
        <title>Myxoma virus and Shope fibroma virus encode dual-specificity tyrosine/serine phosphatases which are essential for virus viability.</title>
        <authorList>
            <person name="Mossman K."/>
            <person name="Ostergaard H."/>
            <person name="Upton C."/>
            <person name="McFadden G."/>
        </authorList>
    </citation>
    <scope>NUCLEOTIDE SEQUENCE [LARGE SCALE GENOMIC DNA]</scope>
    <source>
        <strain evidence="4">Kasza</strain>
    </source>
</reference>
<keyword evidence="1" id="KW-0694">RNA-binding</keyword>
<organism evidence="4">
    <name type="scientific">Rabbit fibroma virus (strain Kasza)</name>
    <name type="common">RFV</name>
    <name type="synonym">Shope fibroma virus (strain Kasza)</name>
    <dbReference type="NCBI Taxonomy" id="10272"/>
    <lineage>
        <taxon>Viruses</taxon>
        <taxon>Varidnaviria</taxon>
        <taxon>Bamfordvirae</taxon>
        <taxon>Nucleocytoviricota</taxon>
        <taxon>Pokkesviricetes</taxon>
        <taxon>Chitovirales</taxon>
        <taxon>Poxviridae</taxon>
        <taxon>Chordopoxvirinae</taxon>
        <taxon>Leporipoxvirus</taxon>
        <taxon>Leporipoxvirus shope</taxon>
        <taxon>Rabbit fibroma virus</taxon>
    </lineage>
</organism>
<evidence type="ECO:0000256" key="1">
    <source>
        <dbReference type="PROSITE-ProRule" id="PRU00266"/>
    </source>
</evidence>
<reference evidence="4" key="17">
    <citation type="journal article" date="1994" name="Virology">
        <title>Characterization of the Shope fibroma virus DNA ligase gene.</title>
        <authorList>
            <person name="Parks R.J."/>
            <person name="Lichty B.D."/>
            <person name="Karakis C."/>
            <person name="Evans D.H."/>
        </authorList>
    </citation>
    <scope>NUCLEOTIDE SEQUENCE [LARGE SCALE GENOMIC DNA]</scope>
    <source>
        <strain evidence="4">Kasza</strain>
    </source>
</reference>
<dbReference type="InterPro" id="IPR014720">
    <property type="entry name" value="dsRBD_dom"/>
</dbReference>
<evidence type="ECO:0000313" key="4">
    <source>
        <dbReference type="Proteomes" id="UP000000868"/>
    </source>
</evidence>
<reference evidence="4" key="14">
    <citation type="journal article" date="1992" name="Virus Res.">
        <title>Sequence and analysis of the BamHI 'D' fragment of Shope fibroma virus: comparison with similar regions of related poxviruses.</title>
        <authorList>
            <person name="Strayer D.S."/>
            <person name="Jerng H.H."/>
        </authorList>
    </citation>
    <scope>NUCLEOTIDE SEQUENCE [LARGE SCALE GENOMIC DNA]</scope>
    <source>
        <strain evidence="4">Kasza</strain>
    </source>
</reference>
<reference evidence="4" key="19">
    <citation type="journal article" date="1995" name="Virology">
        <title>Species specificity of ectromelia virus and vaccinia virus interferon-gamma binding proteins.</title>
        <authorList>
            <person name="Mossman K."/>
            <person name="Upton C."/>
            <person name="Buller R.M."/>
            <person name="McFadden G."/>
        </authorList>
    </citation>
    <scope>NUCLEOTIDE SEQUENCE [LARGE SCALE GENOMIC DNA]</scope>
    <source>
        <strain evidence="4">Kasza</strain>
    </source>
</reference>
<name>Q9Q942_RFVKA</name>
<reference evidence="3 4" key="12">
    <citation type="journal article" date="1991" name="Virology">
        <title>Sequence and analysis of a portion of the genomes of Shope fibroma virus and malignant rabbit fibroma virus that is important for viral replication in lymphocytes.</title>
        <authorList>
            <person name="Strayer D.S."/>
            <person name="Jerng H.H."/>
            <person name="O'Connor K."/>
        </authorList>
    </citation>
    <scope>NUCLEOTIDE SEQUENCE [LARGE SCALE GENOMIC DNA]</scope>
    <source>
        <strain evidence="3 4">Kasza</strain>
    </source>
</reference>
<reference evidence="4" key="22">
    <citation type="journal article" date="1999" name="J. Virol.">
        <title>Myxoma virus encodes an alpha2,3-sialyltransferase that enhances virulence.</title>
        <authorList>
            <person name="Jackson R.J."/>
            <person name="Hall D.F."/>
            <person name="Kerr P.J."/>
        </authorList>
    </citation>
    <scope>NUCLEOTIDE SEQUENCE [LARGE SCALE GENOMIC DNA]</scope>
    <source>
        <strain evidence="4">Kasza</strain>
    </source>
</reference>
<gene>
    <name evidence="3" type="primary">s029L</name>
</gene>
<dbReference type="EMBL" id="AF170722">
    <property type="protein sequence ID" value="AAF17911.1"/>
    <property type="molecule type" value="Genomic_DNA"/>
</dbReference>
<dbReference type="Pfam" id="PF00035">
    <property type="entry name" value="dsrm"/>
    <property type="match status" value="1"/>
</dbReference>
<protein>
    <submittedName>
        <fullName evidence="3">Gp029L</fullName>
    </submittedName>
</protein>
<proteinExistence type="predicted"/>
<dbReference type="SUPFAM" id="SSF54768">
    <property type="entry name" value="dsRNA-binding domain-like"/>
    <property type="match status" value="1"/>
</dbReference>
<reference evidence="4" key="3">
    <citation type="journal article" date="1986" name="Mol. Cell. Biol.">
        <title>DNA sequence homology between the terminal inverted repeats of Shope fibroma virus and an endogenous cellular plasmid species.</title>
        <authorList>
            <person name="Upton C."/>
            <person name="McFadden G."/>
        </authorList>
    </citation>
    <scope>NUCLEOTIDE SEQUENCE [LARGE SCALE GENOMIC DNA]</scope>
    <source>
        <strain evidence="4">Kasza</strain>
    </source>
</reference>
<reference evidence="4" key="8">
    <citation type="journal article" date="1990" name="Virology">
        <title>The complete DNA sequence of vaccinia virus.</title>
        <authorList>
            <person name="Goebel S.J."/>
            <person name="Johnson G.P."/>
            <person name="Perkus M.E."/>
            <person name="Davis S.W."/>
            <person name="Winslow J.P."/>
            <person name="Paoletti E."/>
        </authorList>
    </citation>
    <scope>NUCLEOTIDE SEQUENCE [LARGE SCALE GENOMIC DNA]</scope>
    <source>
        <strain evidence="4">Kasza</strain>
    </source>
</reference>
<sequence>MDPVSALWYYDTMTFGDGVISETKPIFGDTIKYEKIVSWQTKNPCTVLNEYCQITSREWSINVTRTGQSHNPTFTAVVTVSGYSFKSATGSNKKEARKNAAKEAMDIILKHVVIKF</sequence>
<reference evidence="4" key="21">
    <citation type="journal article" date="1999" name="J. Mol. Biol.">
        <title>Shope fibroma virus DNA topoisomerase catalyses holliday junction resolution and hairpin formation in vitro.</title>
        <authorList>
            <person name="Palaniyar N."/>
            <person name="Gerasimopoulos E."/>
            <person name="Evans D.H."/>
        </authorList>
    </citation>
    <scope>NUCLEOTIDE SEQUENCE [LARGE SCALE GENOMIC DNA]</scope>
    <source>
        <strain evidence="4">Kasza</strain>
    </source>
</reference>
<reference evidence="4" key="5">
    <citation type="journal article" date="1987" name="Virology">
        <title>Tumorigenic poxviruses: genomic organization and DNA sequence of the telomeric region of the Shope fibroma virus genome.</title>
        <authorList>
            <person name="Upton C."/>
            <person name="DeLange A.M."/>
            <person name="McFadden G."/>
        </authorList>
    </citation>
    <scope>NUCLEOTIDE SEQUENCE [LARGE SCALE GENOMIC DNA]</scope>
    <source>
        <strain evidence="4">Kasza</strain>
    </source>
</reference>
<reference evidence="4" key="13">
    <citation type="journal article" date="1992" name="J. Gen. Virol.">
        <title>Nucleotide sequence analysis of a unique near-terminal region of the tumorigenic poxvirus, Shope fibroma virus.</title>
        <authorList>
            <person name="Massung R.F."/>
            <person name="McFadden G."/>
            <person name="Moyer R.W."/>
        </authorList>
    </citation>
    <scope>NUCLEOTIDE SEQUENCE [LARGE SCALE GENOMIC DNA]</scope>
    <source>
        <strain evidence="4">Kasza</strain>
    </source>
</reference>
<reference evidence="4" key="2">
    <citation type="journal article" date="1986" name="J. Virol.">
        <title>Identification and nucleotide sequence of the thymidine kinase gene of Shope fibroma virus.</title>
        <authorList>
            <person name="Upton C."/>
            <person name="McFadden G."/>
        </authorList>
    </citation>
    <scope>NUCLEOTIDE SEQUENCE [LARGE SCALE GENOMIC DNA]</scope>
    <source>
        <strain evidence="4">Kasza</strain>
    </source>
</reference>
<reference evidence="3 4" key="23">
    <citation type="journal article" date="1999" name="Virology">
        <title>The complete genome sequence of shope (Rabbit) fibroma virus.</title>
        <authorList>
            <person name="Willer D.O."/>
            <person name="McFadden G."/>
            <person name="Evans D.H."/>
        </authorList>
    </citation>
    <scope>NUCLEOTIDE SEQUENCE [LARGE SCALE GENOMIC DNA]</scope>
    <source>
        <strain evidence="3 4">Kasza</strain>
    </source>
</reference>